<dbReference type="Proteomes" id="UP000005233">
    <property type="component" value="Chromosome"/>
</dbReference>
<dbReference type="eggNOG" id="arCOG12577">
    <property type="taxonomic scope" value="Archaea"/>
</dbReference>
<dbReference type="KEGG" id="mez:Mtc_1672"/>
<reference evidence="2 3" key="1">
    <citation type="journal article" date="2012" name="J. Bacteriol.">
        <title>Complete genome sequence of a thermophilic methanogen, Methanocella conradii HZ254, isolated from Chinese rice field soil.</title>
        <authorList>
            <person name="Lu Z."/>
            <person name="Lu Y."/>
        </authorList>
    </citation>
    <scope>NUCLEOTIDE SEQUENCE [LARGE SCALE GENOMIC DNA]</scope>
    <source>
        <strain evidence="3">DSM 24694 / JCM 17849 / CGMCC 1.5162 / HZ254</strain>
    </source>
</reference>
<dbReference type="HOGENOM" id="CLU_1801684_0_0_2"/>
<keyword evidence="3" id="KW-1185">Reference proteome</keyword>
<sequence length="143" mass="15814">MLESHDVWTIFSETIRNMNDTANSQYLETLNEVNATQAHSIDPSDAGAYNLTMYGLQCIHDIQSRVVSPMSHLRTLAENATKGNMAFTGPFTSPIPIETTQATDPKSSLITTAAMSMPFHDVLAALIFILLVIAAYTILFYRK</sequence>
<protein>
    <submittedName>
        <fullName evidence="2">Uncharacterized protein</fullName>
    </submittedName>
</protein>
<dbReference type="GeneID" id="11971812"/>
<dbReference type="RefSeq" id="WP_014406251.1">
    <property type="nucleotide sequence ID" value="NC_017034.1"/>
</dbReference>
<name>H8I8U9_METCZ</name>
<evidence type="ECO:0000256" key="1">
    <source>
        <dbReference type="SAM" id="Phobius"/>
    </source>
</evidence>
<gene>
    <name evidence="2" type="ordered locus">Mtc_1672</name>
</gene>
<keyword evidence="1" id="KW-0472">Membrane</keyword>
<proteinExistence type="predicted"/>
<evidence type="ECO:0000313" key="2">
    <source>
        <dbReference type="EMBL" id="AFD00420.1"/>
    </source>
</evidence>
<accession>H8I8U9</accession>
<feature type="transmembrane region" description="Helical" evidence="1">
    <location>
        <begin position="122"/>
        <end position="141"/>
    </location>
</feature>
<organism evidence="2 3">
    <name type="scientific">Methanocella conradii (strain DSM 24694 / JCM 17849 / CGMCC 1.5162 / HZ254)</name>
    <dbReference type="NCBI Taxonomy" id="1041930"/>
    <lineage>
        <taxon>Archaea</taxon>
        <taxon>Methanobacteriati</taxon>
        <taxon>Methanobacteriota</taxon>
        <taxon>Stenosarchaea group</taxon>
        <taxon>Methanomicrobia</taxon>
        <taxon>Methanocellales</taxon>
        <taxon>Methanocellaceae</taxon>
        <taxon>Methanocella</taxon>
    </lineage>
</organism>
<keyword evidence="1" id="KW-1133">Transmembrane helix</keyword>
<dbReference type="EMBL" id="CP003243">
    <property type="protein sequence ID" value="AFD00420.1"/>
    <property type="molecule type" value="Genomic_DNA"/>
</dbReference>
<evidence type="ECO:0000313" key="3">
    <source>
        <dbReference type="Proteomes" id="UP000005233"/>
    </source>
</evidence>
<dbReference type="AlphaFoldDB" id="H8I8U9"/>
<keyword evidence="1" id="KW-0812">Transmembrane</keyword>